<feature type="domain" description="HTH lysR-type" evidence="5">
    <location>
        <begin position="9"/>
        <end position="66"/>
    </location>
</feature>
<dbReference type="EMBL" id="CP006911">
    <property type="protein sequence ID" value="ALE02069.1"/>
    <property type="molecule type" value="Genomic_DNA"/>
</dbReference>
<evidence type="ECO:0000256" key="4">
    <source>
        <dbReference type="ARBA" id="ARBA00023163"/>
    </source>
</evidence>
<dbReference type="STRING" id="1125411.W908_05630"/>
<protein>
    <submittedName>
        <fullName evidence="6">LysR family transcriptional regulator</fullName>
    </submittedName>
</protein>
<keyword evidence="3" id="KW-0238">DNA-binding</keyword>
<organism evidence="6 7">
    <name type="scientific">Candidatus Pseudothioglobus singularis PS1</name>
    <dbReference type="NCBI Taxonomy" id="1125411"/>
    <lineage>
        <taxon>Bacteria</taxon>
        <taxon>Pseudomonadati</taxon>
        <taxon>Pseudomonadota</taxon>
        <taxon>Gammaproteobacteria</taxon>
        <taxon>Candidatus Pseudothioglobaceae</taxon>
        <taxon>Candidatus Pseudothioglobus</taxon>
    </lineage>
</organism>
<dbReference type="GO" id="GO:0043565">
    <property type="term" value="F:sequence-specific DNA binding"/>
    <property type="evidence" value="ECO:0007669"/>
    <property type="project" value="TreeGrafter"/>
</dbReference>
<dbReference type="PANTHER" id="PTHR30537">
    <property type="entry name" value="HTH-TYPE TRANSCRIPTIONAL REGULATOR"/>
    <property type="match status" value="1"/>
</dbReference>
<dbReference type="InterPro" id="IPR036390">
    <property type="entry name" value="WH_DNA-bd_sf"/>
</dbReference>
<dbReference type="OrthoDB" id="9771171at2"/>
<evidence type="ECO:0000313" key="7">
    <source>
        <dbReference type="Proteomes" id="UP000068905"/>
    </source>
</evidence>
<dbReference type="Gene3D" id="3.40.190.10">
    <property type="entry name" value="Periplasmic binding protein-like II"/>
    <property type="match status" value="2"/>
</dbReference>
<dbReference type="GO" id="GO:0003700">
    <property type="term" value="F:DNA-binding transcription factor activity"/>
    <property type="evidence" value="ECO:0007669"/>
    <property type="project" value="InterPro"/>
</dbReference>
<dbReference type="PATRIC" id="fig|1125411.7.peg.1110"/>
<dbReference type="Proteomes" id="UP000068905">
    <property type="component" value="Chromosome"/>
</dbReference>
<dbReference type="Gene3D" id="1.10.10.10">
    <property type="entry name" value="Winged helix-like DNA-binding domain superfamily/Winged helix DNA-binding domain"/>
    <property type="match status" value="1"/>
</dbReference>
<evidence type="ECO:0000256" key="2">
    <source>
        <dbReference type="ARBA" id="ARBA00023015"/>
    </source>
</evidence>
<evidence type="ECO:0000256" key="3">
    <source>
        <dbReference type="ARBA" id="ARBA00023125"/>
    </source>
</evidence>
<dbReference type="AlphaFoldDB" id="A0A0M4LDP4"/>
<evidence type="ECO:0000256" key="1">
    <source>
        <dbReference type="ARBA" id="ARBA00009437"/>
    </source>
</evidence>
<dbReference type="InterPro" id="IPR000847">
    <property type="entry name" value="LysR_HTH_N"/>
</dbReference>
<dbReference type="PRINTS" id="PR00039">
    <property type="entry name" value="HTHLYSR"/>
</dbReference>
<gene>
    <name evidence="6" type="ORF">W908_05630</name>
</gene>
<dbReference type="PROSITE" id="PS50931">
    <property type="entry name" value="HTH_LYSR"/>
    <property type="match status" value="1"/>
</dbReference>
<dbReference type="InterPro" id="IPR058163">
    <property type="entry name" value="LysR-type_TF_proteobact-type"/>
</dbReference>
<dbReference type="InterPro" id="IPR005119">
    <property type="entry name" value="LysR_subst-bd"/>
</dbReference>
<proteinExistence type="inferred from homology"/>
<dbReference type="RefSeq" id="WP_053820287.1">
    <property type="nucleotide sequence ID" value="NZ_CP006911.1"/>
</dbReference>
<dbReference type="Pfam" id="PF00126">
    <property type="entry name" value="HTH_1"/>
    <property type="match status" value="1"/>
</dbReference>
<evidence type="ECO:0000259" key="5">
    <source>
        <dbReference type="PROSITE" id="PS50931"/>
    </source>
</evidence>
<sequence length="296" mass="32984">MSRRYYKLPPLTSLATFETAARHRSFKGAAEELGVTPGAVSHQIKFLETELGLSLFDRKHHGNNLTDHGESLFAVLQSSFTAVSSTLANLRRSASDKEVIISGTTAVSFMWLPPRLAEFWKQHPEIPVNQHVTDNPDSQGVAVDLKICYGFVENESTQKHTLFQDELVPLCSPSFAKEFPYTSIEDLAQAPLIHLRAKDKNWSNWFSWFNALGYKGKIAPGTHVNNYMIGLQVAGDGMGIVLGWKHLCKPKIDSGELLIYGDTSIPAPSALYIMSEKEELLPENVKILRDFLIAKP</sequence>
<dbReference type="InterPro" id="IPR036388">
    <property type="entry name" value="WH-like_DNA-bd_sf"/>
</dbReference>
<keyword evidence="7" id="KW-1185">Reference proteome</keyword>
<evidence type="ECO:0000313" key="6">
    <source>
        <dbReference type="EMBL" id="ALE02069.1"/>
    </source>
</evidence>
<dbReference type="SUPFAM" id="SSF53850">
    <property type="entry name" value="Periplasmic binding protein-like II"/>
    <property type="match status" value="1"/>
</dbReference>
<reference evidence="6 7" key="1">
    <citation type="journal article" date="2015" name="Genome Announc.">
        <title>Genome Sequence of 'Candidatus Thioglobus singularis' Strain PS1, a Mixotroph from the SUP05 Clade of Marine Gammaproteobacteria.</title>
        <authorList>
            <person name="Marshall K.T."/>
            <person name="Morris R.M."/>
        </authorList>
    </citation>
    <scope>NUCLEOTIDE SEQUENCE [LARGE SCALE GENOMIC DNA]</scope>
    <source>
        <strain evidence="6 7">PS1</strain>
    </source>
</reference>
<comment type="similarity">
    <text evidence="1">Belongs to the LysR transcriptional regulatory family.</text>
</comment>
<accession>A0A0M4LDP4</accession>
<name>A0A0M4LDP4_9GAMM</name>
<keyword evidence="4" id="KW-0804">Transcription</keyword>
<dbReference type="GO" id="GO:0006351">
    <property type="term" value="P:DNA-templated transcription"/>
    <property type="evidence" value="ECO:0007669"/>
    <property type="project" value="TreeGrafter"/>
</dbReference>
<dbReference type="KEGG" id="tsn:W908_05630"/>
<dbReference type="PANTHER" id="PTHR30537:SF26">
    <property type="entry name" value="GLYCINE CLEAVAGE SYSTEM TRANSCRIPTIONAL ACTIVATOR"/>
    <property type="match status" value="1"/>
</dbReference>
<keyword evidence="2" id="KW-0805">Transcription regulation</keyword>
<dbReference type="Pfam" id="PF03466">
    <property type="entry name" value="LysR_substrate"/>
    <property type="match status" value="1"/>
</dbReference>
<dbReference type="SUPFAM" id="SSF46785">
    <property type="entry name" value="Winged helix' DNA-binding domain"/>
    <property type="match status" value="1"/>
</dbReference>